<dbReference type="InterPro" id="IPR001991">
    <property type="entry name" value="Na-dicarboxylate_symporter"/>
</dbReference>
<dbReference type="EMBL" id="CACRTM010000010">
    <property type="protein sequence ID" value="VYT60935.1"/>
    <property type="molecule type" value="Genomic_DNA"/>
</dbReference>
<dbReference type="GO" id="GO:0032329">
    <property type="term" value="P:serine transport"/>
    <property type="evidence" value="ECO:0007669"/>
    <property type="project" value="InterPro"/>
</dbReference>
<dbReference type="HAMAP" id="MF_01582">
    <property type="entry name" value="Ser_Thr_transp_SstT"/>
    <property type="match status" value="1"/>
</dbReference>
<evidence type="ECO:0000256" key="9">
    <source>
        <dbReference type="HAMAP-Rule" id="MF_01582"/>
    </source>
</evidence>
<comment type="caution">
    <text evidence="9">Lacks conserved residue(s) required for the propagation of feature annotation.</text>
</comment>
<comment type="catalytic activity">
    <reaction evidence="9">
        <text>L-serine(in) + Na(+)(in) = L-serine(out) + Na(+)(out)</text>
        <dbReference type="Rhea" id="RHEA:29575"/>
        <dbReference type="ChEBI" id="CHEBI:29101"/>
        <dbReference type="ChEBI" id="CHEBI:33384"/>
    </reaction>
</comment>
<dbReference type="InterPro" id="IPR036458">
    <property type="entry name" value="Na:dicarbo_symporter_sf"/>
</dbReference>
<dbReference type="Pfam" id="PF00375">
    <property type="entry name" value="SDF"/>
    <property type="match status" value="1"/>
</dbReference>
<evidence type="ECO:0000256" key="1">
    <source>
        <dbReference type="ARBA" id="ARBA00004141"/>
    </source>
</evidence>
<keyword evidence="7 9" id="KW-1133">Transmembrane helix</keyword>
<keyword evidence="5 9" id="KW-0769">Symport</keyword>
<comment type="function">
    <text evidence="9">Involved in the import of serine and threonine into the cell, with the concomitant import of sodium (symport system).</text>
</comment>
<dbReference type="SUPFAM" id="SSF118215">
    <property type="entry name" value="Proton glutamate symport protein"/>
    <property type="match status" value="1"/>
</dbReference>
<proteinExistence type="inferred from homology"/>
<feature type="transmembrane region" description="Helical" evidence="9">
    <location>
        <begin position="85"/>
        <end position="107"/>
    </location>
</feature>
<evidence type="ECO:0000256" key="2">
    <source>
        <dbReference type="ARBA" id="ARBA00022448"/>
    </source>
</evidence>
<dbReference type="FunFam" id="1.10.3860.10:FF:000003">
    <property type="entry name" value="Serine/threonine transporter sstT"/>
    <property type="match status" value="1"/>
</dbReference>
<dbReference type="RefSeq" id="WP_115239171.1">
    <property type="nucleotide sequence ID" value="NZ_CACRTM010000010.1"/>
</dbReference>
<feature type="transmembrane region" description="Helical" evidence="9">
    <location>
        <begin position="328"/>
        <end position="353"/>
    </location>
</feature>
<dbReference type="NCBIfam" id="NF010151">
    <property type="entry name" value="PRK13628.1"/>
    <property type="match status" value="1"/>
</dbReference>
<comment type="similarity">
    <text evidence="9">Belongs to the dicarboxylate/amino acid:cation symporter (DAACS) (TC 2.A.23) family.</text>
</comment>
<feature type="transmembrane region" description="Helical" evidence="9">
    <location>
        <begin position="291"/>
        <end position="316"/>
    </location>
</feature>
<evidence type="ECO:0000256" key="5">
    <source>
        <dbReference type="ARBA" id="ARBA00022847"/>
    </source>
</evidence>
<feature type="transmembrane region" description="Helical" evidence="9">
    <location>
        <begin position="184"/>
        <end position="210"/>
    </location>
</feature>
<comment type="subcellular location">
    <subcellularLocation>
        <location evidence="9">Cell membrane</location>
        <topology evidence="9">Multi-pass membrane protein</topology>
    </subcellularLocation>
    <subcellularLocation>
        <location evidence="1">Membrane</location>
        <topology evidence="1">Multi-pass membrane protein</topology>
    </subcellularLocation>
</comment>
<dbReference type="InterPro" id="IPR023025">
    <property type="entry name" value="Ser_Thr_transp_SstT"/>
</dbReference>
<protein>
    <recommendedName>
        <fullName evidence="9">Serine/threonine transporter SstT</fullName>
    </recommendedName>
    <alternativeName>
        <fullName evidence="9">Na(+)/serine-threonine symporter</fullName>
    </alternativeName>
</protein>
<accession>A0A6N2Y2N5</accession>
<comment type="catalytic activity">
    <reaction evidence="9">
        <text>L-threonine(in) + Na(+)(in) = L-threonine(out) + Na(+)(out)</text>
        <dbReference type="Rhea" id="RHEA:69999"/>
        <dbReference type="ChEBI" id="CHEBI:29101"/>
        <dbReference type="ChEBI" id="CHEBI:57926"/>
    </reaction>
</comment>
<sequence length="415" mass="43532">MATPSPRSTLLRRLAQGSLVKQILIGLVLGVLLATVSKPAAVAVGLLGTLFVGALKAVAPVLVLMLVMASIANHQQGQKTSIRPILFLYLLGTFAAALTAVLFSFLFPSTLHLNAAAESITPPSGIVEVLRGLLMSMVSNPIDALLNANYIGILVWAVGLGFALRHGNETTKNLINDMSHAVTFIVKVVIRFAPLGIFGLVASTLATTGFETLWGYAQLLLVLVGCMLLVALVINPLLVFWKIRRNPYPLVMTCLRESGVYAFFTRSSAANIPVNMALCEKLNLDRDTYSVSIPLGATINMAGAAITITVLTLAAVHTLNVPVDLPTALLLSVVASLCACGASGVAGGSLLLIPLACNMFGIPNDIAMQVVAVGFIIGVLQDSCETALNSSTDALFTAAACIAEDEQLPKNALRS</sequence>
<evidence type="ECO:0000256" key="8">
    <source>
        <dbReference type="ARBA" id="ARBA00023136"/>
    </source>
</evidence>
<keyword evidence="3 9" id="KW-1003">Cell membrane</keyword>
<keyword evidence="2 9" id="KW-0813">Transport</keyword>
<dbReference type="PRINTS" id="PR00173">
    <property type="entry name" value="EDTRNSPORT"/>
</dbReference>
<reference evidence="10" key="1">
    <citation type="submission" date="2019-11" db="EMBL/GenBank/DDBJ databases">
        <authorList>
            <person name="Feng L."/>
        </authorList>
    </citation>
    <scope>NUCLEOTIDE SEQUENCE</scope>
    <source>
        <strain evidence="10">KOxytocaLFYP65</strain>
    </source>
</reference>
<dbReference type="PANTHER" id="PTHR42865">
    <property type="entry name" value="PROTON/GLUTAMATE-ASPARTATE SYMPORTER"/>
    <property type="match status" value="1"/>
</dbReference>
<evidence type="ECO:0000256" key="6">
    <source>
        <dbReference type="ARBA" id="ARBA00022970"/>
    </source>
</evidence>
<gene>
    <name evidence="9 10" type="primary">sstT</name>
    <name evidence="10" type="ORF">KOLFYP65_02832</name>
</gene>
<dbReference type="GO" id="GO:0005886">
    <property type="term" value="C:plasma membrane"/>
    <property type="evidence" value="ECO:0007669"/>
    <property type="project" value="UniProtKB-SubCell"/>
</dbReference>
<name>A0A6N2Y2N5_KLEOX</name>
<feature type="transmembrane region" description="Helical" evidence="9">
    <location>
        <begin position="216"/>
        <end position="241"/>
    </location>
</feature>
<evidence type="ECO:0000256" key="7">
    <source>
        <dbReference type="ARBA" id="ARBA00022989"/>
    </source>
</evidence>
<evidence type="ECO:0000313" key="10">
    <source>
        <dbReference type="EMBL" id="VYT60935.1"/>
    </source>
</evidence>
<keyword evidence="6 9" id="KW-0029">Amino-acid transport</keyword>
<dbReference type="PANTHER" id="PTHR42865:SF8">
    <property type="entry name" value="SERINE_THREONINE TRANSPORTER SSTT"/>
    <property type="match status" value="1"/>
</dbReference>
<feature type="transmembrane region" description="Helical" evidence="9">
    <location>
        <begin position="144"/>
        <end position="164"/>
    </location>
</feature>
<dbReference type="GO" id="GO:0015826">
    <property type="term" value="P:threonine transport"/>
    <property type="evidence" value="ECO:0007669"/>
    <property type="project" value="InterPro"/>
</dbReference>
<evidence type="ECO:0000256" key="3">
    <source>
        <dbReference type="ARBA" id="ARBA00022475"/>
    </source>
</evidence>
<dbReference type="Gene3D" id="1.10.3860.10">
    <property type="entry name" value="Sodium:dicarboxylate symporter"/>
    <property type="match status" value="1"/>
</dbReference>
<organism evidence="10">
    <name type="scientific">Klebsiella oxytoca</name>
    <dbReference type="NCBI Taxonomy" id="571"/>
    <lineage>
        <taxon>Bacteria</taxon>
        <taxon>Pseudomonadati</taxon>
        <taxon>Pseudomonadota</taxon>
        <taxon>Gammaproteobacteria</taxon>
        <taxon>Enterobacterales</taxon>
        <taxon>Enterobacteriaceae</taxon>
        <taxon>Klebsiella/Raoultella group</taxon>
        <taxon>Klebsiella</taxon>
    </lineage>
</organism>
<keyword evidence="8 9" id="KW-0472">Membrane</keyword>
<dbReference type="GO" id="GO:0005295">
    <property type="term" value="F:neutral L-amino acid:sodium symporter activity"/>
    <property type="evidence" value="ECO:0007669"/>
    <property type="project" value="TreeGrafter"/>
</dbReference>
<feature type="transmembrane region" description="Helical" evidence="9">
    <location>
        <begin position="49"/>
        <end position="73"/>
    </location>
</feature>
<keyword evidence="4 9" id="KW-0812">Transmembrane</keyword>
<dbReference type="AlphaFoldDB" id="A0A6N2Y2N5"/>
<evidence type="ECO:0000256" key="4">
    <source>
        <dbReference type="ARBA" id="ARBA00022692"/>
    </source>
</evidence>